<protein>
    <submittedName>
        <fullName evidence="1">Uncharacterized protein</fullName>
    </submittedName>
</protein>
<dbReference type="STRING" id="27349.A0A0L6VFA6"/>
<reference evidence="1 2" key="1">
    <citation type="submission" date="2015-08" db="EMBL/GenBank/DDBJ databases">
        <title>Next Generation Sequencing and Analysis of the Genome of Puccinia sorghi L Schw, the Causal Agent of Maize Common Rust.</title>
        <authorList>
            <person name="Rochi L."/>
            <person name="Burguener G."/>
            <person name="Darino M."/>
            <person name="Turjanski A."/>
            <person name="Kreff E."/>
            <person name="Dieguez M.J."/>
            <person name="Sacco F."/>
        </authorList>
    </citation>
    <scope>NUCLEOTIDE SEQUENCE [LARGE SCALE GENOMIC DNA]</scope>
    <source>
        <strain evidence="1 2">RO10H11247</strain>
    </source>
</reference>
<evidence type="ECO:0000313" key="1">
    <source>
        <dbReference type="EMBL" id="KNZ58795.1"/>
    </source>
</evidence>
<dbReference type="EMBL" id="LAVV01006683">
    <property type="protein sequence ID" value="KNZ58795.1"/>
    <property type="molecule type" value="Genomic_DNA"/>
</dbReference>
<keyword evidence="2" id="KW-1185">Reference proteome</keyword>
<dbReference type="Proteomes" id="UP000037035">
    <property type="component" value="Unassembled WGS sequence"/>
</dbReference>
<dbReference type="OrthoDB" id="5946233at2759"/>
<proteinExistence type="predicted"/>
<accession>A0A0L6VFA6</accession>
<sequence length="215" mass="25298">MCRGKLISCMIEIHQTPKGHNVGYRKMKQLLQTKFGISVHNGYSNKEYFLYGLLIGMTNSKNLTLYGFIDAWSCKILGIYVHVTNNDPCHIGYYYLQLHKTTQNLLNSSPKEPTIRRLNVIIHLPLLLQHSLDEWKNNYNTFKRRLDKKRARWTNGLVPVPPEAANTLQTSFYPDGAELMRVPPEQPMNFRDITRTRLRRKKVRKQKKKKIKRKE</sequence>
<dbReference type="AlphaFoldDB" id="A0A0L6VFA6"/>
<evidence type="ECO:0000313" key="2">
    <source>
        <dbReference type="Proteomes" id="UP000037035"/>
    </source>
</evidence>
<dbReference type="VEuPathDB" id="FungiDB:VP01_1861g7"/>
<organism evidence="1 2">
    <name type="scientific">Puccinia sorghi</name>
    <dbReference type="NCBI Taxonomy" id="27349"/>
    <lineage>
        <taxon>Eukaryota</taxon>
        <taxon>Fungi</taxon>
        <taxon>Dikarya</taxon>
        <taxon>Basidiomycota</taxon>
        <taxon>Pucciniomycotina</taxon>
        <taxon>Pucciniomycetes</taxon>
        <taxon>Pucciniales</taxon>
        <taxon>Pucciniaceae</taxon>
        <taxon>Puccinia</taxon>
    </lineage>
</organism>
<name>A0A0L6VFA6_9BASI</name>
<comment type="caution">
    <text evidence="1">The sequence shown here is derived from an EMBL/GenBank/DDBJ whole genome shotgun (WGS) entry which is preliminary data.</text>
</comment>
<gene>
    <name evidence="1" type="ORF">VP01_1861g7</name>
</gene>
<dbReference type="PANTHER" id="PTHR46177">
    <property type="entry name" value="INTEGRASE CATALYTIC DOMAIN-CONTAINING PROTEIN"/>
    <property type="match status" value="1"/>
</dbReference>
<dbReference type="PANTHER" id="PTHR46177:SF1">
    <property type="entry name" value="INTEGRASE CATALYTIC DOMAIN-CONTAINING PROTEIN"/>
    <property type="match status" value="1"/>
</dbReference>